<organism evidence="1 2">
    <name type="scientific">Gigaspora margarita</name>
    <dbReference type="NCBI Taxonomy" id="4874"/>
    <lineage>
        <taxon>Eukaryota</taxon>
        <taxon>Fungi</taxon>
        <taxon>Fungi incertae sedis</taxon>
        <taxon>Mucoromycota</taxon>
        <taxon>Glomeromycotina</taxon>
        <taxon>Glomeromycetes</taxon>
        <taxon>Diversisporales</taxon>
        <taxon>Gigasporaceae</taxon>
        <taxon>Gigaspora</taxon>
    </lineage>
</organism>
<dbReference type="GO" id="GO:0004674">
    <property type="term" value="F:protein serine/threonine kinase activity"/>
    <property type="evidence" value="ECO:0007669"/>
    <property type="project" value="UniProtKB-KW"/>
</dbReference>
<dbReference type="EMBL" id="WTPW01000330">
    <property type="protein sequence ID" value="KAF0522006.1"/>
    <property type="molecule type" value="Genomic_DNA"/>
</dbReference>
<keyword evidence="2" id="KW-1185">Reference proteome</keyword>
<keyword evidence="1" id="KW-0808">Transferase</keyword>
<accession>A0A8H4AQI2</accession>
<evidence type="ECO:0000313" key="2">
    <source>
        <dbReference type="Proteomes" id="UP000439903"/>
    </source>
</evidence>
<dbReference type="Proteomes" id="UP000439903">
    <property type="component" value="Unassembled WGS sequence"/>
</dbReference>
<dbReference type="AlphaFoldDB" id="A0A8H4AQI2"/>
<dbReference type="OrthoDB" id="2400734at2759"/>
<comment type="caution">
    <text evidence="1">The sequence shown here is derived from an EMBL/GenBank/DDBJ whole genome shotgun (WGS) entry which is preliminary data.</text>
</comment>
<reference evidence="1 2" key="1">
    <citation type="journal article" date="2019" name="Environ. Microbiol.">
        <title>At the nexus of three kingdoms: the genome of the mycorrhizal fungus Gigaspora margarita provides insights into plant, endobacterial and fungal interactions.</title>
        <authorList>
            <person name="Venice F."/>
            <person name="Ghignone S."/>
            <person name="Salvioli di Fossalunga A."/>
            <person name="Amselem J."/>
            <person name="Novero M."/>
            <person name="Xianan X."/>
            <person name="Sedzielewska Toro K."/>
            <person name="Morin E."/>
            <person name="Lipzen A."/>
            <person name="Grigoriev I.V."/>
            <person name="Henrissat B."/>
            <person name="Martin F.M."/>
            <person name="Bonfante P."/>
        </authorList>
    </citation>
    <scope>NUCLEOTIDE SEQUENCE [LARGE SCALE GENOMIC DNA]</scope>
    <source>
        <strain evidence="1 2">BEG34</strain>
    </source>
</reference>
<name>A0A8H4AQI2_GIGMA</name>
<keyword evidence="1" id="KW-0723">Serine/threonine-protein kinase</keyword>
<gene>
    <name evidence="1" type="ORF">F8M41_015606</name>
</gene>
<keyword evidence="1" id="KW-0418">Kinase</keyword>
<evidence type="ECO:0000313" key="1">
    <source>
        <dbReference type="EMBL" id="KAF0522006.1"/>
    </source>
</evidence>
<sequence>MLQEAILENLHYPDYWKKSYCKWELKSWTSFFNETRPNESLQACHELFVAELKTLIENLNPKTHKAKKALALKQDFGLCITSSAMLHIFTMGNSLIMCNNEDPIPDSKKIKLFKHFFEEIETNKEFNFYVSSEHTIMDLY</sequence>
<proteinExistence type="predicted"/>
<protein>
    <submittedName>
        <fullName evidence="1">Serine/threonine protein kinase</fullName>
    </submittedName>
</protein>